<evidence type="ECO:0000256" key="2">
    <source>
        <dbReference type="HAMAP-Rule" id="MF_00686"/>
    </source>
</evidence>
<dbReference type="PANTHER" id="PTHR36965:SF1">
    <property type="entry name" value="FE(2+)-TRAFFICKING PROTEIN-RELATED"/>
    <property type="match status" value="1"/>
</dbReference>
<dbReference type="GO" id="GO:0005506">
    <property type="term" value="F:iron ion binding"/>
    <property type="evidence" value="ECO:0007669"/>
    <property type="project" value="UniProtKB-UniRule"/>
</dbReference>
<protein>
    <recommendedName>
        <fullName evidence="2">Probable Fe(2+)-trafficking protein</fullName>
    </recommendedName>
</protein>
<dbReference type="NCBIfam" id="NF003817">
    <property type="entry name" value="PRK05408.1"/>
    <property type="match status" value="1"/>
</dbReference>
<dbReference type="GO" id="GO:0034599">
    <property type="term" value="P:cellular response to oxidative stress"/>
    <property type="evidence" value="ECO:0007669"/>
    <property type="project" value="TreeGrafter"/>
</dbReference>
<proteinExistence type="inferred from homology"/>
<evidence type="ECO:0000256" key="1">
    <source>
        <dbReference type="ARBA" id="ARBA00023004"/>
    </source>
</evidence>
<organism evidence="3 4">
    <name type="scientific">Methylomarinovum caldicuralii</name>
    <dbReference type="NCBI Taxonomy" id="438856"/>
    <lineage>
        <taxon>Bacteria</taxon>
        <taxon>Pseudomonadati</taxon>
        <taxon>Pseudomonadota</taxon>
        <taxon>Gammaproteobacteria</taxon>
        <taxon>Methylococcales</taxon>
        <taxon>Methylothermaceae</taxon>
        <taxon>Methylomarinovum</taxon>
    </lineage>
</organism>
<dbReference type="InterPro" id="IPR007457">
    <property type="entry name" value="Fe_traffick_prot_YggX"/>
</dbReference>
<dbReference type="EMBL" id="AP024714">
    <property type="protein sequence ID" value="BCX81070.1"/>
    <property type="molecule type" value="Genomic_DNA"/>
</dbReference>
<evidence type="ECO:0000313" key="4">
    <source>
        <dbReference type="Proteomes" id="UP001321825"/>
    </source>
</evidence>
<sequence length="95" mass="10828">MPRTVKCTKLGIEAEGLDAPPFPGPEGQRIYENISKQAWEEWLQVQTMIINEHRLVVFEPEAKEFLAREREKFLFGGGTATPEGYIPPPETLDRT</sequence>
<comment type="function">
    <text evidence="2">Could be a mediator in iron transactions between iron acquisition and iron-requiring processes, such as synthesis and/or repair of Fe-S clusters in biosynthetic enzymes.</text>
</comment>
<keyword evidence="4" id="KW-1185">Reference proteome</keyword>
<dbReference type="AlphaFoldDB" id="A0AAU9BXT9"/>
<gene>
    <name evidence="3" type="ORF">MIT9_P0648</name>
</gene>
<dbReference type="Pfam" id="PF04362">
    <property type="entry name" value="Iron_traffic"/>
    <property type="match status" value="1"/>
</dbReference>
<evidence type="ECO:0000313" key="3">
    <source>
        <dbReference type="EMBL" id="BCX81070.1"/>
    </source>
</evidence>
<dbReference type="PIRSF" id="PIRSF029827">
    <property type="entry name" value="Fe_traffic_YggX"/>
    <property type="match status" value="1"/>
</dbReference>
<accession>A0AAU9BXT9</accession>
<dbReference type="SUPFAM" id="SSF111148">
    <property type="entry name" value="YggX-like"/>
    <property type="match status" value="1"/>
</dbReference>
<comment type="similarity">
    <text evidence="2">Belongs to the Fe(2+)-trafficking protein family.</text>
</comment>
<dbReference type="PANTHER" id="PTHR36965">
    <property type="entry name" value="FE(2+)-TRAFFICKING PROTEIN-RELATED"/>
    <property type="match status" value="1"/>
</dbReference>
<name>A0AAU9BXT9_9GAMM</name>
<dbReference type="Gene3D" id="1.10.3880.10">
    <property type="entry name" value="Fe(II) trafficking protein YggX"/>
    <property type="match status" value="1"/>
</dbReference>
<dbReference type="HAMAP" id="MF_00686">
    <property type="entry name" value="Fe_traffic_YggX"/>
    <property type="match status" value="1"/>
</dbReference>
<dbReference type="InterPro" id="IPR036766">
    <property type="entry name" value="Fe_traffick_prot_YggX_sf"/>
</dbReference>
<dbReference type="GO" id="GO:0005829">
    <property type="term" value="C:cytosol"/>
    <property type="evidence" value="ECO:0007669"/>
    <property type="project" value="TreeGrafter"/>
</dbReference>
<keyword evidence="1 2" id="KW-0408">Iron</keyword>
<dbReference type="RefSeq" id="WP_317706009.1">
    <property type="nucleotide sequence ID" value="NZ_AP024714.1"/>
</dbReference>
<reference evidence="4" key="1">
    <citation type="journal article" date="2024" name="Int. J. Syst. Evol. Microbiol.">
        <title>Methylomarinovum tepidoasis sp. nov., a moderately thermophilic methanotroph of the family Methylothermaceae isolated from a deep-sea hydrothermal field.</title>
        <authorList>
            <person name="Hirayama H."/>
            <person name="Takaki Y."/>
            <person name="Abe M."/>
            <person name="Miyazaki M."/>
            <person name="Uematsu K."/>
            <person name="Matsui Y."/>
            <person name="Takai K."/>
        </authorList>
    </citation>
    <scope>NUCLEOTIDE SEQUENCE [LARGE SCALE GENOMIC DNA]</scope>
    <source>
        <strain evidence="4">IT-9</strain>
    </source>
</reference>
<dbReference type="KEGG" id="mcau:MIT9_P0648"/>
<dbReference type="Proteomes" id="UP001321825">
    <property type="component" value="Chromosome"/>
</dbReference>